<dbReference type="GO" id="GO:0046872">
    <property type="term" value="F:metal ion binding"/>
    <property type="evidence" value="ECO:0007669"/>
    <property type="project" value="UniProtKB-KW"/>
</dbReference>
<evidence type="ECO:0000256" key="3">
    <source>
        <dbReference type="ARBA" id="ARBA00023004"/>
    </source>
</evidence>
<keyword evidence="6" id="KW-0732">Signal</keyword>
<evidence type="ECO:0000256" key="2">
    <source>
        <dbReference type="ARBA" id="ARBA00022723"/>
    </source>
</evidence>
<evidence type="ECO:0000256" key="5">
    <source>
        <dbReference type="SAM" id="MobiDB-lite"/>
    </source>
</evidence>
<dbReference type="GO" id="GO:0020037">
    <property type="term" value="F:heme binding"/>
    <property type="evidence" value="ECO:0007669"/>
    <property type="project" value="InterPro"/>
</dbReference>
<accession>A0A3N6N4C5</accession>
<dbReference type="GO" id="GO:0009055">
    <property type="term" value="F:electron transfer activity"/>
    <property type="evidence" value="ECO:0007669"/>
    <property type="project" value="InterPro"/>
</dbReference>
<organism evidence="8 9">
    <name type="scientific">Paraburkholderia dinghuensis</name>
    <dbReference type="NCBI Taxonomy" id="2305225"/>
    <lineage>
        <taxon>Bacteria</taxon>
        <taxon>Pseudomonadati</taxon>
        <taxon>Pseudomonadota</taxon>
        <taxon>Betaproteobacteria</taxon>
        <taxon>Burkholderiales</taxon>
        <taxon>Burkholderiaceae</taxon>
        <taxon>Paraburkholderia</taxon>
    </lineage>
</organism>
<evidence type="ECO:0000313" key="8">
    <source>
        <dbReference type="EMBL" id="RQH05471.1"/>
    </source>
</evidence>
<dbReference type="PROSITE" id="PS51007">
    <property type="entry name" value="CYTC"/>
    <property type="match status" value="1"/>
</dbReference>
<dbReference type="SUPFAM" id="SSF46626">
    <property type="entry name" value="Cytochrome c"/>
    <property type="match status" value="1"/>
</dbReference>
<proteinExistence type="predicted"/>
<evidence type="ECO:0000256" key="4">
    <source>
        <dbReference type="PROSITE-ProRule" id="PRU00433"/>
    </source>
</evidence>
<evidence type="ECO:0000313" key="9">
    <source>
        <dbReference type="Proteomes" id="UP000272778"/>
    </source>
</evidence>
<keyword evidence="3 4" id="KW-0408">Iron</keyword>
<feature type="signal peptide" evidence="6">
    <location>
        <begin position="1"/>
        <end position="31"/>
    </location>
</feature>
<dbReference type="EMBL" id="RQIS01000010">
    <property type="protein sequence ID" value="RQH05471.1"/>
    <property type="molecule type" value="Genomic_DNA"/>
</dbReference>
<keyword evidence="2 4" id="KW-0479">Metal-binding</keyword>
<reference evidence="8 9" key="1">
    <citation type="submission" date="2018-11" db="EMBL/GenBank/DDBJ databases">
        <title>Paraburkholderia sp. DHOA04, isolated from soil.</title>
        <authorList>
            <person name="Gao Z.-H."/>
            <person name="Qiu L.-H."/>
            <person name="Fu J.-C."/>
        </authorList>
    </citation>
    <scope>NUCLEOTIDE SEQUENCE [LARGE SCALE GENOMIC DNA]</scope>
    <source>
        <strain evidence="8 9">DHOA04</strain>
    </source>
</reference>
<evidence type="ECO:0000256" key="6">
    <source>
        <dbReference type="SAM" id="SignalP"/>
    </source>
</evidence>
<evidence type="ECO:0000259" key="7">
    <source>
        <dbReference type="PROSITE" id="PS51007"/>
    </source>
</evidence>
<evidence type="ECO:0000256" key="1">
    <source>
        <dbReference type="ARBA" id="ARBA00022617"/>
    </source>
</evidence>
<dbReference type="InterPro" id="IPR009056">
    <property type="entry name" value="Cyt_c-like_dom"/>
</dbReference>
<sequence length="584" mass="63315">MTARSHTAHTLARCAFVLFAAFFVSTTPTLAAPLADAGEAIYQRGIAGSGEPVEAMHDGAVRMRGAEAACVNCHRRSGLGAREGNNLIPPITGEYLTHARTRDPNAGDAGDASDIPFIDGMRTARDPYTDATLARAIRDGVDPNGRQLGYLMPQFALNDADMAALIAYLKRLDHARAPGVADTTLHFATIITPDADPVKRRGMLAVLEQYFADKNATPLGATPALRSSRKMMFMVNRRWELHVWELHGPPSTWQAQLVEDMARQPVFAILSGLGGSNWAPVHDFCEAQRVPCLFPNVEVPVTSPGDFYSLYFSKGVLLEAELIAQRIVDEAHDPPGTPHHTATRVRQIYRKGDSGEAAAGALAAALKGKPFEVANVALAPGESVAHALRGVAAGEVLVLWLRPNDIEALRGSPPPPRVFVSGLMGGLDHAPLPERWRNVASLAYPVDLPDGRRVRVDYAFGWFAIRRIPVVDERVQVDTWLACGLLAETLSHLVDAFVRDYLVERVDDMLEHRVLTGFYPRLSLATGQHYASKGGYIVRFAQPDSSRVVADGPWTVPQSASPSPTAAPIAKLDTHLPLADSKAR</sequence>
<keyword evidence="9" id="KW-1185">Reference proteome</keyword>
<dbReference type="InterPro" id="IPR028082">
    <property type="entry name" value="Peripla_BP_I"/>
</dbReference>
<feature type="compositionally biased region" description="Low complexity" evidence="5">
    <location>
        <begin position="559"/>
        <end position="568"/>
    </location>
</feature>
<feature type="region of interest" description="Disordered" evidence="5">
    <location>
        <begin position="554"/>
        <end position="584"/>
    </location>
</feature>
<dbReference type="Pfam" id="PF00034">
    <property type="entry name" value="Cytochrom_C"/>
    <property type="match status" value="1"/>
</dbReference>
<name>A0A3N6N4C5_9BURK</name>
<dbReference type="Proteomes" id="UP000272778">
    <property type="component" value="Unassembled WGS sequence"/>
</dbReference>
<comment type="caution">
    <text evidence="8">The sequence shown here is derived from an EMBL/GenBank/DDBJ whole genome shotgun (WGS) entry which is preliminary data.</text>
</comment>
<dbReference type="OrthoDB" id="5558268at2"/>
<dbReference type="Gene3D" id="1.10.760.10">
    <property type="entry name" value="Cytochrome c-like domain"/>
    <property type="match status" value="1"/>
</dbReference>
<keyword evidence="1 4" id="KW-0349">Heme</keyword>
<dbReference type="AlphaFoldDB" id="A0A3N6N4C5"/>
<feature type="chain" id="PRO_5018236446" evidence="6">
    <location>
        <begin position="32"/>
        <end position="584"/>
    </location>
</feature>
<dbReference type="RefSeq" id="WP_124151958.1">
    <property type="nucleotide sequence ID" value="NZ_RQIS01000010.1"/>
</dbReference>
<dbReference type="SUPFAM" id="SSF53822">
    <property type="entry name" value="Periplasmic binding protein-like I"/>
    <property type="match status" value="1"/>
</dbReference>
<protein>
    <submittedName>
        <fullName evidence="8">Cytochrome c</fullName>
    </submittedName>
</protein>
<feature type="domain" description="Cytochrome c" evidence="7">
    <location>
        <begin position="33"/>
        <end position="173"/>
    </location>
</feature>
<gene>
    <name evidence="8" type="ORF">D1Y85_15570</name>
</gene>
<dbReference type="InterPro" id="IPR036909">
    <property type="entry name" value="Cyt_c-like_dom_sf"/>
</dbReference>